<dbReference type="AlphaFoldDB" id="A0A834QUX2"/>
<sequence>MDSLARCRAKAFSLACASSLLPLDGRSLQLVSCPVFTWKGARARPETEMLKPLCPCILAPAQPGTPLTGLNMMTVIIRVAAGPRGGRGWEEEGGRLGPSPFLRAVQIPMGLVPGEISEAEAASQDQDS</sequence>
<accession>A0A834QUX2</accession>
<comment type="caution">
    <text evidence="1">The sequence shown here is derived from an EMBL/GenBank/DDBJ whole genome shotgun (WGS) entry which is preliminary data.</text>
</comment>
<evidence type="ECO:0000313" key="2">
    <source>
        <dbReference type="Proteomes" id="UP000662637"/>
    </source>
</evidence>
<reference evidence="1" key="1">
    <citation type="submission" date="2020-08" db="EMBL/GenBank/DDBJ databases">
        <authorList>
            <person name="Shumante A."/>
            <person name="Zimin A.V."/>
            <person name="Puiu D."/>
            <person name="Salzberg S.L."/>
        </authorList>
    </citation>
    <scope>NUCLEOTIDE SEQUENCE</scope>
    <source>
        <strain evidence="1">WC2-LM</strain>
        <tissue evidence="1">Liver</tissue>
    </source>
</reference>
<evidence type="ECO:0000313" key="1">
    <source>
        <dbReference type="EMBL" id="KAF7486084.1"/>
    </source>
</evidence>
<name>A0A834QUX2_MARMO</name>
<proteinExistence type="predicted"/>
<organism evidence="1 2">
    <name type="scientific">Marmota monax</name>
    <name type="common">Woodchuck</name>
    <dbReference type="NCBI Taxonomy" id="9995"/>
    <lineage>
        <taxon>Eukaryota</taxon>
        <taxon>Metazoa</taxon>
        <taxon>Chordata</taxon>
        <taxon>Craniata</taxon>
        <taxon>Vertebrata</taxon>
        <taxon>Euteleostomi</taxon>
        <taxon>Mammalia</taxon>
        <taxon>Eutheria</taxon>
        <taxon>Euarchontoglires</taxon>
        <taxon>Glires</taxon>
        <taxon>Rodentia</taxon>
        <taxon>Sciuromorpha</taxon>
        <taxon>Sciuridae</taxon>
        <taxon>Xerinae</taxon>
        <taxon>Marmotini</taxon>
        <taxon>Marmota</taxon>
    </lineage>
</organism>
<gene>
    <name evidence="1" type="ORF">GHT09_002221</name>
</gene>
<dbReference type="Proteomes" id="UP000662637">
    <property type="component" value="Unassembled WGS sequence"/>
</dbReference>
<protein>
    <submittedName>
        <fullName evidence="1">Uncharacterized protein</fullName>
    </submittedName>
</protein>
<dbReference type="EMBL" id="WJEC01000079">
    <property type="protein sequence ID" value="KAF7486084.1"/>
    <property type="molecule type" value="Genomic_DNA"/>
</dbReference>